<evidence type="ECO:0000313" key="3">
    <source>
        <dbReference type="EMBL" id="BCE70832.1"/>
    </source>
</evidence>
<name>A0A810B3B4_9BRAD</name>
<reference evidence="2" key="1">
    <citation type="submission" date="2020-05" db="EMBL/GenBank/DDBJ databases">
        <title>Complete genome sequence of Bradyrhizobium diazoefficiens XF2 isolated from soybean nodule.</title>
        <authorList>
            <person name="Noda R."/>
            <person name="Kakizaki K."/>
            <person name="Minamisawa K."/>
        </authorList>
    </citation>
    <scope>NUCLEOTIDE SEQUENCE</scope>
    <source>
        <strain evidence="2">XF2</strain>
    </source>
</reference>
<dbReference type="EMBL" id="AP023097">
    <property type="protein sequence ID" value="BCE70832.1"/>
    <property type="molecule type" value="Genomic_DNA"/>
</dbReference>
<proteinExistence type="predicted"/>
<gene>
    <name evidence="2" type="ORF">XF2B_09080</name>
    <name evidence="3" type="ORF">XF8B_09430</name>
</gene>
<protein>
    <submittedName>
        <fullName evidence="3">Uncharacterized protein</fullName>
    </submittedName>
</protein>
<sequence>MSKSDVIAHKPEGYGVKERQTPPGVLFEKAEDGQSYLHATFELNEQGVVKVMNLSQRFFGAEQMPQDQFAEAISKNYRIGRLSCERKRTGTNIDRLPHYETECNGLSSNGEAITISEGWLTVEQTKARPSFD</sequence>
<evidence type="ECO:0000256" key="1">
    <source>
        <dbReference type="SAM" id="MobiDB-lite"/>
    </source>
</evidence>
<feature type="region of interest" description="Disordered" evidence="1">
    <location>
        <begin position="1"/>
        <end position="20"/>
    </location>
</feature>
<evidence type="ECO:0000313" key="2">
    <source>
        <dbReference type="EMBL" id="BCE27139.1"/>
    </source>
</evidence>
<dbReference type="EMBL" id="AP023092">
    <property type="protein sequence ID" value="BCE27139.1"/>
    <property type="molecule type" value="Genomic_DNA"/>
</dbReference>
<accession>A0A810B3B4</accession>
<reference evidence="3" key="2">
    <citation type="submission" date="2020-05" db="EMBL/GenBank/DDBJ databases">
        <title>Complete genome sequence of Bradyrhizobium diazoefficiens XF8 isolated from soybean nodule.</title>
        <authorList>
            <person name="Noda R."/>
            <person name="Kakizaki K."/>
            <person name="Minamisawa K."/>
        </authorList>
    </citation>
    <scope>NUCLEOTIDE SEQUENCE</scope>
    <source>
        <strain evidence="3">XF8</strain>
    </source>
</reference>
<organism evidence="3">
    <name type="scientific">Bradyrhizobium diazoefficiens</name>
    <dbReference type="NCBI Taxonomy" id="1355477"/>
    <lineage>
        <taxon>Bacteria</taxon>
        <taxon>Pseudomonadati</taxon>
        <taxon>Pseudomonadota</taxon>
        <taxon>Alphaproteobacteria</taxon>
        <taxon>Hyphomicrobiales</taxon>
        <taxon>Nitrobacteraceae</taxon>
        <taxon>Bradyrhizobium</taxon>
    </lineage>
</organism>
<dbReference type="AlphaFoldDB" id="A0A810B3B4"/>